<evidence type="ECO:0000256" key="8">
    <source>
        <dbReference type="SAM" id="Phobius"/>
    </source>
</evidence>
<sequence length="342" mass="35730">MKTTSRPFFYSLFLLAAALLLSVAVGSVFIPPAALWDLARAALTGRDSVLPQADTYRIILGSLRLPRTLLVAFTGAALATSGGAYQGLFRNPLADPYMIGVASGAGLGAVLAMTAQWARGGAGMLAVPLAAFAGALLAVGIVYQLARVGRTLPTTTLILAGVAVSSFCTALSSYLMLNSTGELRRALVWQLGGTTLSGWGPVVAALPYLAVGCLVLLANGHALNVLQFGDEQAKQLGLPVERVRGIIVLAATLTTAAAVAFSGVIGFVGLVVPHLVRMVWGGDYRRLLPLSIVCGAAFLLIADVLARTLMAPQELPVGVITSLAGAPFFLWVLRRNKQQSYW</sequence>
<evidence type="ECO:0000256" key="4">
    <source>
        <dbReference type="ARBA" id="ARBA00022475"/>
    </source>
</evidence>
<comment type="similarity">
    <text evidence="2">Belongs to the binding-protein-dependent transport system permease family. FecCD subfamily.</text>
</comment>
<dbReference type="GO" id="GO:0022857">
    <property type="term" value="F:transmembrane transporter activity"/>
    <property type="evidence" value="ECO:0007669"/>
    <property type="project" value="InterPro"/>
</dbReference>
<dbReference type="InterPro" id="IPR000522">
    <property type="entry name" value="ABC_transptr_permease_BtuC"/>
</dbReference>
<feature type="transmembrane region" description="Helical" evidence="8">
    <location>
        <begin position="315"/>
        <end position="333"/>
    </location>
</feature>
<dbReference type="Gene3D" id="1.10.3470.10">
    <property type="entry name" value="ABC transporter involved in vitamin B12 uptake, BtuC"/>
    <property type="match status" value="1"/>
</dbReference>
<keyword evidence="3" id="KW-0813">Transport</keyword>
<evidence type="ECO:0000256" key="2">
    <source>
        <dbReference type="ARBA" id="ARBA00007935"/>
    </source>
</evidence>
<keyword evidence="6 8" id="KW-1133">Transmembrane helix</keyword>
<comment type="subcellular location">
    <subcellularLocation>
        <location evidence="1">Cell membrane</location>
        <topology evidence="1">Multi-pass membrane protein</topology>
    </subcellularLocation>
</comment>
<keyword evidence="10" id="KW-1185">Reference proteome</keyword>
<evidence type="ECO:0000256" key="7">
    <source>
        <dbReference type="ARBA" id="ARBA00023136"/>
    </source>
</evidence>
<dbReference type="RefSeq" id="WP_075075005.1">
    <property type="nucleotide sequence ID" value="NZ_DF967972.1"/>
</dbReference>
<dbReference type="FunFam" id="1.10.3470.10:FF:000001">
    <property type="entry name" value="Vitamin B12 ABC transporter permease BtuC"/>
    <property type="match status" value="1"/>
</dbReference>
<dbReference type="EMBL" id="DF967972">
    <property type="protein sequence ID" value="GAP15864.1"/>
    <property type="molecule type" value="Genomic_DNA"/>
</dbReference>
<dbReference type="PANTHER" id="PTHR30472">
    <property type="entry name" value="FERRIC ENTEROBACTIN TRANSPORT SYSTEM PERMEASE PROTEIN"/>
    <property type="match status" value="1"/>
</dbReference>
<feature type="transmembrane region" description="Helical" evidence="8">
    <location>
        <begin position="124"/>
        <end position="145"/>
    </location>
</feature>
<keyword evidence="5 8" id="KW-0812">Transmembrane</keyword>
<keyword evidence="7 8" id="KW-0472">Membrane</keyword>
<feature type="transmembrane region" description="Helical" evidence="8">
    <location>
        <begin position="287"/>
        <end position="306"/>
    </location>
</feature>
<feature type="transmembrane region" description="Helical" evidence="8">
    <location>
        <begin position="97"/>
        <end position="118"/>
    </location>
</feature>
<dbReference type="Pfam" id="PF01032">
    <property type="entry name" value="FecCD"/>
    <property type="match status" value="1"/>
</dbReference>
<evidence type="ECO:0000313" key="9">
    <source>
        <dbReference type="EMBL" id="GAP15864.1"/>
    </source>
</evidence>
<dbReference type="GO" id="GO:0033214">
    <property type="term" value="P:siderophore-iron import into cell"/>
    <property type="evidence" value="ECO:0007669"/>
    <property type="project" value="TreeGrafter"/>
</dbReference>
<evidence type="ECO:0000256" key="5">
    <source>
        <dbReference type="ARBA" id="ARBA00022692"/>
    </source>
</evidence>
<feature type="transmembrane region" description="Helical" evidence="8">
    <location>
        <begin position="157"/>
        <end position="177"/>
    </location>
</feature>
<dbReference type="InterPro" id="IPR037294">
    <property type="entry name" value="ABC_BtuC-like"/>
</dbReference>
<dbReference type="OrthoDB" id="9792889at2"/>
<keyword evidence="4" id="KW-1003">Cell membrane</keyword>
<dbReference type="SUPFAM" id="SSF81345">
    <property type="entry name" value="ABC transporter involved in vitamin B12 uptake, BtuC"/>
    <property type="match status" value="1"/>
</dbReference>
<feature type="transmembrane region" description="Helical" evidence="8">
    <location>
        <begin position="205"/>
        <end position="226"/>
    </location>
</feature>
<proteinExistence type="inferred from homology"/>
<dbReference type="GO" id="GO:0005886">
    <property type="term" value="C:plasma membrane"/>
    <property type="evidence" value="ECO:0007669"/>
    <property type="project" value="UniProtKB-SubCell"/>
</dbReference>
<feature type="transmembrane region" description="Helical" evidence="8">
    <location>
        <begin position="246"/>
        <end position="275"/>
    </location>
</feature>
<dbReference type="Proteomes" id="UP000055060">
    <property type="component" value="Unassembled WGS sequence"/>
</dbReference>
<reference evidence="9" key="1">
    <citation type="submission" date="2015-07" db="EMBL/GenBank/DDBJ databases">
        <title>Draft Genome Sequences of Anaerolinea thermolimosa IMO-1, Bellilinea caldifistulae GOMI-1, Leptolinea tardivitalis YMTK-2, Levilinea saccharolytica KIBI-1,Longilinea arvoryzae KOME-1, Previously Described as Members of the Anaerolineaceae (Chloroflexi).</title>
        <authorList>
            <person name="Sekiguchi Y."/>
            <person name="Ohashi A."/>
            <person name="Matsuura N."/>
            <person name="Tourlousse M.D."/>
        </authorList>
    </citation>
    <scope>NUCLEOTIDE SEQUENCE [LARGE SCALE GENOMIC DNA]</scope>
    <source>
        <strain evidence="9">KOME-1</strain>
    </source>
</reference>
<protein>
    <submittedName>
        <fullName evidence="9">ABC-type Fe3+-siderophore transport system, permease component</fullName>
    </submittedName>
</protein>
<dbReference type="PANTHER" id="PTHR30472:SF25">
    <property type="entry name" value="ABC TRANSPORTER PERMEASE PROTEIN MJ0876-RELATED"/>
    <property type="match status" value="1"/>
</dbReference>
<evidence type="ECO:0000256" key="6">
    <source>
        <dbReference type="ARBA" id="ARBA00022989"/>
    </source>
</evidence>
<organism evidence="9">
    <name type="scientific">Longilinea arvoryzae</name>
    <dbReference type="NCBI Taxonomy" id="360412"/>
    <lineage>
        <taxon>Bacteria</taxon>
        <taxon>Bacillati</taxon>
        <taxon>Chloroflexota</taxon>
        <taxon>Anaerolineae</taxon>
        <taxon>Anaerolineales</taxon>
        <taxon>Anaerolineaceae</taxon>
        <taxon>Longilinea</taxon>
    </lineage>
</organism>
<evidence type="ECO:0000313" key="10">
    <source>
        <dbReference type="Proteomes" id="UP000055060"/>
    </source>
</evidence>
<evidence type="ECO:0000256" key="1">
    <source>
        <dbReference type="ARBA" id="ARBA00004651"/>
    </source>
</evidence>
<evidence type="ECO:0000256" key="3">
    <source>
        <dbReference type="ARBA" id="ARBA00022448"/>
    </source>
</evidence>
<name>A0A0S7BNF4_9CHLR</name>
<dbReference type="AlphaFoldDB" id="A0A0S7BNF4"/>
<gene>
    <name evidence="9" type="ORF">LARV_03657</name>
</gene>
<accession>A0A0S7BNF4</accession>
<dbReference type="STRING" id="360412.LARV_03657"/>
<dbReference type="CDD" id="cd06550">
    <property type="entry name" value="TM_ABC_iron-siderophores_like"/>
    <property type="match status" value="1"/>
</dbReference>